<dbReference type="EMBL" id="AAOT01000037">
    <property type="protein sequence ID" value="EAR50106.1"/>
    <property type="molecule type" value="Genomic_DNA"/>
</dbReference>
<reference evidence="8 9" key="1">
    <citation type="journal article" date="2010" name="J. Bacteriol.">
        <title>Genome sequences of Oceanicola granulosus HTCC2516(T) and Oceanicola batsensis HTCC2597(TDelta).</title>
        <authorList>
            <person name="Thrash J.C."/>
            <person name="Cho J.C."/>
            <person name="Vergin K.L."/>
            <person name="Giovannoni S.J."/>
        </authorList>
    </citation>
    <scope>NUCLEOTIDE SEQUENCE [LARGE SCALE GENOMIC DNA]</scope>
    <source>
        <strain evidence="9">ATCC BAA-861 / DSM 15982 / KCTC 12143 / HTCC2516</strain>
    </source>
</reference>
<keyword evidence="9" id="KW-1185">Reference proteome</keyword>
<dbReference type="OrthoDB" id="7362338at2"/>
<dbReference type="GO" id="GO:0055085">
    <property type="term" value="P:transmembrane transport"/>
    <property type="evidence" value="ECO:0007669"/>
    <property type="project" value="InterPro"/>
</dbReference>
<feature type="transmembrane region" description="Helical" evidence="7">
    <location>
        <begin position="166"/>
        <end position="187"/>
    </location>
</feature>
<feature type="transmembrane region" description="Helical" evidence="7">
    <location>
        <begin position="6"/>
        <end position="27"/>
    </location>
</feature>
<dbReference type="eggNOG" id="COG0679">
    <property type="taxonomic scope" value="Bacteria"/>
</dbReference>
<keyword evidence="5 7" id="KW-1133">Transmembrane helix</keyword>
<dbReference type="Proteomes" id="UP000003635">
    <property type="component" value="Unassembled WGS sequence"/>
</dbReference>
<feature type="transmembrane region" description="Helical" evidence="7">
    <location>
        <begin position="131"/>
        <end position="154"/>
    </location>
</feature>
<dbReference type="AlphaFoldDB" id="Q2CBM5"/>
<sequence length="309" mass="31102">MTGGPAAVLLADVLPVAALIGLGFALGRRRLVSDDEARALNRFALFVAAPPLVFGLLAGQSSGAFLPVLAGGYLAAELAAYGLVALMARRLAGRSRRESLLIGMSAAFANHVYFVLPVAQNVYGTAAATPILSVVTVDSVVILTGTVVLLDVFATGRASLASALRAVLRMPYVLAIFAGLGWSLAGWPVPEGLAAFTTFAGAAASPVALFAAGVVMARADVLRLDGLALGTVAAKLVLMPALAALAFAALGVAAVEKLPALLAAAGPAGSLAMALAIHYRVETATLGRILVLTTAGSVLTLSLLATPLP</sequence>
<dbReference type="GO" id="GO:0016020">
    <property type="term" value="C:membrane"/>
    <property type="evidence" value="ECO:0007669"/>
    <property type="project" value="UniProtKB-SubCell"/>
</dbReference>
<feature type="transmembrane region" description="Helical" evidence="7">
    <location>
        <begin position="227"/>
        <end position="252"/>
    </location>
</feature>
<feature type="transmembrane region" description="Helical" evidence="7">
    <location>
        <begin position="39"/>
        <end position="58"/>
    </location>
</feature>
<evidence type="ECO:0000256" key="4">
    <source>
        <dbReference type="ARBA" id="ARBA00022692"/>
    </source>
</evidence>
<keyword evidence="6 7" id="KW-0472">Membrane</keyword>
<comment type="caution">
    <text evidence="8">The sequence shown here is derived from an EMBL/GenBank/DDBJ whole genome shotgun (WGS) entry which is preliminary data.</text>
</comment>
<dbReference type="HOGENOM" id="CLU_056175_2_1_5"/>
<comment type="subcellular location">
    <subcellularLocation>
        <location evidence="1">Membrane</location>
        <topology evidence="1">Multi-pass membrane protein</topology>
    </subcellularLocation>
</comment>
<dbReference type="RefSeq" id="WP_007254833.1">
    <property type="nucleotide sequence ID" value="NZ_CH724107.1"/>
</dbReference>
<proteinExistence type="predicted"/>
<evidence type="ECO:0000256" key="2">
    <source>
        <dbReference type="ARBA" id="ARBA00022448"/>
    </source>
</evidence>
<evidence type="ECO:0000256" key="3">
    <source>
        <dbReference type="ARBA" id="ARBA00022475"/>
    </source>
</evidence>
<dbReference type="InterPro" id="IPR004776">
    <property type="entry name" value="Mem_transp_PIN-like"/>
</dbReference>
<feature type="transmembrane region" description="Helical" evidence="7">
    <location>
        <begin position="64"/>
        <end position="88"/>
    </location>
</feature>
<keyword evidence="3" id="KW-1003">Cell membrane</keyword>
<feature type="transmembrane region" description="Helical" evidence="7">
    <location>
        <begin position="289"/>
        <end position="308"/>
    </location>
</feature>
<dbReference type="Pfam" id="PF03547">
    <property type="entry name" value="Mem_trans"/>
    <property type="match status" value="1"/>
</dbReference>
<evidence type="ECO:0000313" key="8">
    <source>
        <dbReference type="EMBL" id="EAR50106.1"/>
    </source>
</evidence>
<evidence type="ECO:0000256" key="7">
    <source>
        <dbReference type="SAM" id="Phobius"/>
    </source>
</evidence>
<evidence type="ECO:0000256" key="6">
    <source>
        <dbReference type="ARBA" id="ARBA00023136"/>
    </source>
</evidence>
<feature type="transmembrane region" description="Helical" evidence="7">
    <location>
        <begin position="100"/>
        <end position="119"/>
    </location>
</feature>
<dbReference type="STRING" id="314256.OG2516_06534"/>
<gene>
    <name evidence="8" type="ORF">OG2516_06534</name>
</gene>
<dbReference type="PANTHER" id="PTHR36838">
    <property type="entry name" value="AUXIN EFFLUX CARRIER FAMILY PROTEIN"/>
    <property type="match status" value="1"/>
</dbReference>
<protein>
    <submittedName>
        <fullName evidence="8">Probable mdcF malonate transporter</fullName>
    </submittedName>
</protein>
<keyword evidence="2" id="KW-0813">Transport</keyword>
<evidence type="ECO:0000256" key="5">
    <source>
        <dbReference type="ARBA" id="ARBA00022989"/>
    </source>
</evidence>
<evidence type="ECO:0000256" key="1">
    <source>
        <dbReference type="ARBA" id="ARBA00004141"/>
    </source>
</evidence>
<organism evidence="8 9">
    <name type="scientific">Oceanicola granulosus (strain ATCC BAA-861 / DSM 15982 / KCTC 12143 / HTCC2516)</name>
    <dbReference type="NCBI Taxonomy" id="314256"/>
    <lineage>
        <taxon>Bacteria</taxon>
        <taxon>Pseudomonadati</taxon>
        <taxon>Pseudomonadota</taxon>
        <taxon>Alphaproteobacteria</taxon>
        <taxon>Rhodobacterales</taxon>
        <taxon>Roseobacteraceae</taxon>
        <taxon>Oceanicola</taxon>
    </lineage>
</organism>
<feature type="transmembrane region" description="Helical" evidence="7">
    <location>
        <begin position="258"/>
        <end position="277"/>
    </location>
</feature>
<name>Q2CBM5_OCEGH</name>
<accession>Q2CBM5</accession>
<evidence type="ECO:0000313" key="9">
    <source>
        <dbReference type="Proteomes" id="UP000003635"/>
    </source>
</evidence>
<dbReference type="PANTHER" id="PTHR36838:SF3">
    <property type="entry name" value="TRANSPORTER AUXIN EFFLUX CARRIER EC FAMILY"/>
    <property type="match status" value="1"/>
</dbReference>
<keyword evidence="4 7" id="KW-0812">Transmembrane</keyword>
<feature type="transmembrane region" description="Helical" evidence="7">
    <location>
        <begin position="193"/>
        <end position="215"/>
    </location>
</feature>